<evidence type="ECO:0000256" key="2">
    <source>
        <dbReference type="ARBA" id="ARBA00008610"/>
    </source>
</evidence>
<dbReference type="AlphaFoldDB" id="A0A4R7FDI1"/>
<dbReference type="RefSeq" id="WP_133767670.1">
    <property type="nucleotide sequence ID" value="NZ_BAAARP010000001.1"/>
</dbReference>
<comment type="subcellular location">
    <subcellularLocation>
        <location evidence="1">Cell membrane</location>
        <topology evidence="1">Lipid-anchor</topology>
    </subcellularLocation>
</comment>
<dbReference type="InterPro" id="IPR003760">
    <property type="entry name" value="PnrA-like"/>
</dbReference>
<evidence type="ECO:0000256" key="5">
    <source>
        <dbReference type="ARBA" id="ARBA00023136"/>
    </source>
</evidence>
<feature type="domain" description="ABC transporter substrate-binding protein PnrA-like" evidence="8">
    <location>
        <begin position="45"/>
        <end position="338"/>
    </location>
</feature>
<evidence type="ECO:0000256" key="6">
    <source>
        <dbReference type="ARBA" id="ARBA00023288"/>
    </source>
</evidence>
<gene>
    <name evidence="9" type="ORF">CLV52_3543</name>
</gene>
<protein>
    <submittedName>
        <fullName evidence="9">Nucleoside-binding protein</fullName>
    </submittedName>
</protein>
<keyword evidence="10" id="KW-1185">Reference proteome</keyword>
<keyword evidence="6" id="KW-0449">Lipoprotein</keyword>
<evidence type="ECO:0000313" key="9">
    <source>
        <dbReference type="EMBL" id="TDS75019.1"/>
    </source>
</evidence>
<dbReference type="OrthoDB" id="9784230at2"/>
<dbReference type="InterPro" id="IPR050957">
    <property type="entry name" value="BMP_lipoprotein"/>
</dbReference>
<reference evidence="9 10" key="1">
    <citation type="submission" date="2019-03" db="EMBL/GenBank/DDBJ databases">
        <title>Genomic Encyclopedia of Archaeal and Bacterial Type Strains, Phase II (KMG-II): from individual species to whole genera.</title>
        <authorList>
            <person name="Goeker M."/>
        </authorList>
    </citation>
    <scope>NUCLEOTIDE SEQUENCE [LARGE SCALE GENOMIC DNA]</scope>
    <source>
        <strain evidence="9 10">DSM 24782</strain>
    </source>
</reference>
<comment type="caution">
    <text evidence="9">The sequence shown here is derived from an EMBL/GenBank/DDBJ whole genome shotgun (WGS) entry which is preliminary data.</text>
</comment>
<comment type="similarity">
    <text evidence="2">Belongs to the BMP lipoprotein family.</text>
</comment>
<evidence type="ECO:0000256" key="1">
    <source>
        <dbReference type="ARBA" id="ARBA00004193"/>
    </source>
</evidence>
<dbReference type="PROSITE" id="PS51257">
    <property type="entry name" value="PROKAR_LIPOPROTEIN"/>
    <property type="match status" value="1"/>
</dbReference>
<dbReference type="PANTHER" id="PTHR34296">
    <property type="entry name" value="TRANSCRIPTIONAL ACTIVATOR PROTEIN MED"/>
    <property type="match status" value="1"/>
</dbReference>
<keyword evidence="5" id="KW-0472">Membrane</keyword>
<dbReference type="SUPFAM" id="SSF53822">
    <property type="entry name" value="Periplasmic binding protein-like I"/>
    <property type="match status" value="1"/>
</dbReference>
<dbReference type="CDD" id="cd06354">
    <property type="entry name" value="PBP1_PrnA-like"/>
    <property type="match status" value="1"/>
</dbReference>
<feature type="chain" id="PRO_5020193587" evidence="7">
    <location>
        <begin position="31"/>
        <end position="362"/>
    </location>
</feature>
<dbReference type="Gene3D" id="3.40.50.2300">
    <property type="match status" value="2"/>
</dbReference>
<feature type="signal peptide" evidence="7">
    <location>
        <begin position="1"/>
        <end position="30"/>
    </location>
</feature>
<dbReference type="Pfam" id="PF02608">
    <property type="entry name" value="Bmp"/>
    <property type="match status" value="1"/>
</dbReference>
<keyword evidence="3" id="KW-1003">Cell membrane</keyword>
<evidence type="ECO:0000256" key="4">
    <source>
        <dbReference type="ARBA" id="ARBA00022729"/>
    </source>
</evidence>
<sequence>MTSLTKRIGLGAVAALGTVALLTGCGSAPSATSSASKSTFLPCVVGDVGGFNDHSFNELSLEGVQAAAKQIGTTAKKVQSQTSTDYAPAFASLVAQKCNSIVAAGFQFGDPLVASAKANPKIDYVMIDNTTTPELPNVKDVVFKTSEAAFLGGYAAAAYADSVSKTPAVATYGGQKFPTVTIFMDGVADGVAYYNTQKKKSVKLLGWNVKSQNGSFVGNFTDQNKSKQIASGFLDQGANVIIPVAGSLYQGAYKAIGSGDAVLEGVDADVFQSDATVKDKILTSIVKKVDLAAQTATSLAASGKFDNSTYIGDLKNGGVALAPFHDYESKVPSSLSSELDTIKAGIIDGSITVDSPAATTLK</sequence>
<accession>A0A4R7FDI1</accession>
<evidence type="ECO:0000313" key="10">
    <source>
        <dbReference type="Proteomes" id="UP000295344"/>
    </source>
</evidence>
<evidence type="ECO:0000259" key="8">
    <source>
        <dbReference type="Pfam" id="PF02608"/>
    </source>
</evidence>
<keyword evidence="4 7" id="KW-0732">Signal</keyword>
<evidence type="ECO:0000256" key="7">
    <source>
        <dbReference type="SAM" id="SignalP"/>
    </source>
</evidence>
<name>A0A4R7FDI1_9MICO</name>
<dbReference type="GO" id="GO:0005886">
    <property type="term" value="C:plasma membrane"/>
    <property type="evidence" value="ECO:0007669"/>
    <property type="project" value="UniProtKB-SubCell"/>
</dbReference>
<dbReference type="PANTHER" id="PTHR34296:SF2">
    <property type="entry name" value="ABC TRANSPORTER GUANOSINE-BINDING PROTEIN NUPN"/>
    <property type="match status" value="1"/>
</dbReference>
<dbReference type="Proteomes" id="UP000295344">
    <property type="component" value="Unassembled WGS sequence"/>
</dbReference>
<proteinExistence type="inferred from homology"/>
<dbReference type="EMBL" id="SOAM01000004">
    <property type="protein sequence ID" value="TDS75019.1"/>
    <property type="molecule type" value="Genomic_DNA"/>
</dbReference>
<dbReference type="InterPro" id="IPR028082">
    <property type="entry name" value="Peripla_BP_I"/>
</dbReference>
<evidence type="ECO:0000256" key="3">
    <source>
        <dbReference type="ARBA" id="ARBA00022475"/>
    </source>
</evidence>
<organism evidence="9 10">
    <name type="scientific">Amnibacterium kyonggiense</name>
    <dbReference type="NCBI Taxonomy" id="595671"/>
    <lineage>
        <taxon>Bacteria</taxon>
        <taxon>Bacillati</taxon>
        <taxon>Actinomycetota</taxon>
        <taxon>Actinomycetes</taxon>
        <taxon>Micrococcales</taxon>
        <taxon>Microbacteriaceae</taxon>
        <taxon>Amnibacterium</taxon>
    </lineage>
</organism>